<reference evidence="2 3" key="1">
    <citation type="submission" date="2015-05" db="EMBL/GenBank/DDBJ databases">
        <title>Distinctive expansion of gene families associated with plant cell wall degradation and secondary metabolism in the genomes of grapevine trunk pathogens.</title>
        <authorList>
            <person name="Lawrence D.P."/>
            <person name="Travadon R."/>
            <person name="Rolshausen P.E."/>
            <person name="Baumgartner K."/>
        </authorList>
    </citation>
    <scope>NUCLEOTIDE SEQUENCE [LARGE SCALE GENOMIC DNA]</scope>
    <source>
        <strain evidence="2">DA912</strain>
    </source>
</reference>
<dbReference type="Pfam" id="PF13374">
    <property type="entry name" value="TPR_10"/>
    <property type="match status" value="1"/>
</dbReference>
<organism evidence="2 3">
    <name type="scientific">Diaporthe ampelina</name>
    <dbReference type="NCBI Taxonomy" id="1214573"/>
    <lineage>
        <taxon>Eukaryota</taxon>
        <taxon>Fungi</taxon>
        <taxon>Dikarya</taxon>
        <taxon>Ascomycota</taxon>
        <taxon>Pezizomycotina</taxon>
        <taxon>Sordariomycetes</taxon>
        <taxon>Sordariomycetidae</taxon>
        <taxon>Diaporthales</taxon>
        <taxon>Diaporthaceae</taxon>
        <taxon>Diaporthe</taxon>
    </lineage>
</organism>
<dbReference type="AlphaFoldDB" id="A0A0G2HA56"/>
<dbReference type="InterPro" id="IPR019734">
    <property type="entry name" value="TPR_rpt"/>
</dbReference>
<dbReference type="PROSITE" id="PS50005">
    <property type="entry name" value="TPR"/>
    <property type="match status" value="1"/>
</dbReference>
<name>A0A0G2HA56_9PEZI</name>
<comment type="caution">
    <text evidence="2">The sequence shown here is derived from an EMBL/GenBank/DDBJ whole genome shotgun (WGS) entry which is preliminary data.</text>
</comment>
<dbReference type="Proteomes" id="UP000034680">
    <property type="component" value="Unassembled WGS sequence"/>
</dbReference>
<dbReference type="STRING" id="1214573.A0A0G2HA56"/>
<keyword evidence="3" id="KW-1185">Reference proteome</keyword>
<dbReference type="OrthoDB" id="432970at2759"/>
<protein>
    <submittedName>
        <fullName evidence="2">Uncharacterized protein</fullName>
    </submittedName>
</protein>
<keyword evidence="1" id="KW-0802">TPR repeat</keyword>
<proteinExistence type="predicted"/>
<sequence>MGRQHAPGGTIDEAIRLHNEALQCKVRLQGERSTHAAISFDNLGRAYLEAGRLDEAAEALEKALVARDDKAFGGLELGSPYDAASSRDNMACVLEARGDFAGARELRLKGLR</sequence>
<feature type="repeat" description="TPR" evidence="1">
    <location>
        <begin position="37"/>
        <end position="70"/>
    </location>
</feature>
<evidence type="ECO:0000313" key="2">
    <source>
        <dbReference type="EMBL" id="KKY32123.1"/>
    </source>
</evidence>
<accession>A0A0G2HA56</accession>
<dbReference type="SUPFAM" id="SSF48452">
    <property type="entry name" value="TPR-like"/>
    <property type="match status" value="1"/>
</dbReference>
<dbReference type="Gene3D" id="1.25.40.10">
    <property type="entry name" value="Tetratricopeptide repeat domain"/>
    <property type="match status" value="1"/>
</dbReference>
<evidence type="ECO:0000256" key="1">
    <source>
        <dbReference type="PROSITE-ProRule" id="PRU00339"/>
    </source>
</evidence>
<dbReference type="Pfam" id="PF13424">
    <property type="entry name" value="TPR_12"/>
    <property type="match status" value="1"/>
</dbReference>
<reference evidence="2 3" key="2">
    <citation type="submission" date="2015-05" db="EMBL/GenBank/DDBJ databases">
        <authorList>
            <person name="Morales-Cruz A."/>
            <person name="Amrine K.C."/>
            <person name="Cantu D."/>
        </authorList>
    </citation>
    <scope>NUCLEOTIDE SEQUENCE [LARGE SCALE GENOMIC DNA]</scope>
    <source>
        <strain evidence="2">DA912</strain>
    </source>
</reference>
<dbReference type="InterPro" id="IPR011990">
    <property type="entry name" value="TPR-like_helical_dom_sf"/>
</dbReference>
<gene>
    <name evidence="2" type="ORF">UCDDA912_g07902</name>
</gene>
<evidence type="ECO:0000313" key="3">
    <source>
        <dbReference type="Proteomes" id="UP000034680"/>
    </source>
</evidence>
<dbReference type="EMBL" id="LCUC01000340">
    <property type="protein sequence ID" value="KKY32123.1"/>
    <property type="molecule type" value="Genomic_DNA"/>
</dbReference>